<proteinExistence type="inferred from homology"/>
<evidence type="ECO:0000256" key="5">
    <source>
        <dbReference type="ARBA" id="ARBA00022512"/>
    </source>
</evidence>
<dbReference type="GO" id="GO:0042545">
    <property type="term" value="P:cell wall modification"/>
    <property type="evidence" value="ECO:0007669"/>
    <property type="project" value="InterPro"/>
</dbReference>
<dbReference type="InterPro" id="IPR012334">
    <property type="entry name" value="Pectin_lyas_fold"/>
</dbReference>
<evidence type="ECO:0000256" key="2">
    <source>
        <dbReference type="ARBA" id="ARBA00005184"/>
    </source>
</evidence>
<gene>
    <name evidence="10" type="ORF">RGQ29_016799</name>
</gene>
<feature type="domain" description="Pectinesterase catalytic" evidence="9">
    <location>
        <begin position="40"/>
        <end position="131"/>
    </location>
</feature>
<keyword evidence="6" id="KW-0378">Hydrolase</keyword>
<evidence type="ECO:0000313" key="11">
    <source>
        <dbReference type="Proteomes" id="UP001324115"/>
    </source>
</evidence>
<organism evidence="10 11">
    <name type="scientific">Quercus rubra</name>
    <name type="common">Northern red oak</name>
    <name type="synonym">Quercus borealis</name>
    <dbReference type="NCBI Taxonomy" id="3512"/>
    <lineage>
        <taxon>Eukaryota</taxon>
        <taxon>Viridiplantae</taxon>
        <taxon>Streptophyta</taxon>
        <taxon>Embryophyta</taxon>
        <taxon>Tracheophyta</taxon>
        <taxon>Spermatophyta</taxon>
        <taxon>Magnoliopsida</taxon>
        <taxon>eudicotyledons</taxon>
        <taxon>Gunneridae</taxon>
        <taxon>Pentapetalae</taxon>
        <taxon>rosids</taxon>
        <taxon>fabids</taxon>
        <taxon>Fagales</taxon>
        <taxon>Fagaceae</taxon>
        <taxon>Quercus</taxon>
    </lineage>
</organism>
<keyword evidence="7" id="KW-0063">Aspartyl esterase</keyword>
<dbReference type="GO" id="GO:0045490">
    <property type="term" value="P:pectin catabolic process"/>
    <property type="evidence" value="ECO:0007669"/>
    <property type="project" value="TreeGrafter"/>
</dbReference>
<dbReference type="PANTHER" id="PTHR31321:SF134">
    <property type="entry name" value="PECTINESTERASE"/>
    <property type="match status" value="1"/>
</dbReference>
<evidence type="ECO:0000256" key="8">
    <source>
        <dbReference type="SAM" id="SignalP"/>
    </source>
</evidence>
<keyword evidence="11" id="KW-1185">Reference proteome</keyword>
<evidence type="ECO:0000259" key="9">
    <source>
        <dbReference type="Pfam" id="PF01095"/>
    </source>
</evidence>
<keyword evidence="8" id="KW-0732">Signal</keyword>
<dbReference type="EMBL" id="JAXUIC010000004">
    <property type="protein sequence ID" value="KAK4592403.1"/>
    <property type="molecule type" value="Genomic_DNA"/>
</dbReference>
<sequence length="262" mass="28988">MQSLQLFSCITLLLLYCNLSISAFLCELNEANPFKVAFTITVDISGHGNFTTIQSAIDSIPSGNTKWIRIQIFAGVYREKVTITYDKTCVFLDGAGRHVMLIEWGDHKLMNSSSTFTSVAENLVVKGIGFKVRILIVIAITFGVAQGRDSADDPSGFVFKDCEILGEGKAYLGRAWRAFSRVIIANSKLSDVVVPQGWDAWFNVGHEVQFTYVEVDNTGLGADTSHRAPWLKKLSAGDLDQFLSVDRFINHEGWIANLPTII</sequence>
<feature type="chain" id="PRO_5042933088" description="pectinesterase" evidence="8">
    <location>
        <begin position="23"/>
        <end position="262"/>
    </location>
</feature>
<evidence type="ECO:0000313" key="10">
    <source>
        <dbReference type="EMBL" id="KAK4592403.1"/>
    </source>
</evidence>
<evidence type="ECO:0000256" key="1">
    <source>
        <dbReference type="ARBA" id="ARBA00004191"/>
    </source>
</evidence>
<comment type="caution">
    <text evidence="10">The sequence shown here is derived from an EMBL/GenBank/DDBJ whole genome shotgun (WGS) entry which is preliminary data.</text>
</comment>
<evidence type="ECO:0000256" key="3">
    <source>
        <dbReference type="ARBA" id="ARBA00008891"/>
    </source>
</evidence>
<accession>A0AAN7ISF7</accession>
<evidence type="ECO:0000256" key="4">
    <source>
        <dbReference type="ARBA" id="ARBA00013229"/>
    </source>
</evidence>
<comment type="subcellular location">
    <subcellularLocation>
        <location evidence="1">Secreted</location>
        <location evidence="1">Cell wall</location>
    </subcellularLocation>
</comment>
<name>A0AAN7ISF7_QUERU</name>
<dbReference type="GO" id="GO:0030599">
    <property type="term" value="F:pectinesterase activity"/>
    <property type="evidence" value="ECO:0007669"/>
    <property type="project" value="UniProtKB-EC"/>
</dbReference>
<dbReference type="InterPro" id="IPR011050">
    <property type="entry name" value="Pectin_lyase_fold/virulence"/>
</dbReference>
<comment type="similarity">
    <text evidence="3">Belongs to the pectinesterase family.</text>
</comment>
<comment type="pathway">
    <text evidence="2">Glycan metabolism; pectin degradation; 2-dehydro-3-deoxy-D-gluconate from pectin: step 1/5.</text>
</comment>
<keyword evidence="5" id="KW-0134">Cell wall</keyword>
<dbReference type="EC" id="3.1.1.11" evidence="4"/>
<protein>
    <recommendedName>
        <fullName evidence="4">pectinesterase</fullName>
        <ecNumber evidence="4">3.1.1.11</ecNumber>
    </recommendedName>
</protein>
<dbReference type="AlphaFoldDB" id="A0AAN7ISF7"/>
<dbReference type="PANTHER" id="PTHR31321">
    <property type="entry name" value="ACYL-COA THIOESTER HYDROLASE YBHC-RELATED"/>
    <property type="match status" value="1"/>
</dbReference>
<dbReference type="Gene3D" id="2.160.20.10">
    <property type="entry name" value="Single-stranded right-handed beta-helix, Pectin lyase-like"/>
    <property type="match status" value="2"/>
</dbReference>
<dbReference type="InterPro" id="IPR000070">
    <property type="entry name" value="Pectinesterase_cat"/>
</dbReference>
<reference evidence="10 11" key="1">
    <citation type="journal article" date="2023" name="G3 (Bethesda)">
        <title>A haplotype-resolved chromosome-scale genome for Quercus rubra L. provides insights into the genetics of adaptive traits for red oak species.</title>
        <authorList>
            <person name="Kapoor B."/>
            <person name="Jenkins J."/>
            <person name="Schmutz J."/>
            <person name="Zhebentyayeva T."/>
            <person name="Kuelheim C."/>
            <person name="Coggeshall M."/>
            <person name="Heim C."/>
            <person name="Lasky J.R."/>
            <person name="Leites L."/>
            <person name="Islam-Faridi N."/>
            <person name="Romero-Severson J."/>
            <person name="DeLeo V.L."/>
            <person name="Lucas S.M."/>
            <person name="Lazic D."/>
            <person name="Gailing O."/>
            <person name="Carlson J."/>
            <person name="Staton M."/>
        </authorList>
    </citation>
    <scope>NUCLEOTIDE SEQUENCE [LARGE SCALE GENOMIC DNA]</scope>
    <source>
        <strain evidence="10">Pseudo-F2</strain>
    </source>
</reference>
<dbReference type="SUPFAM" id="SSF51126">
    <property type="entry name" value="Pectin lyase-like"/>
    <property type="match status" value="1"/>
</dbReference>
<dbReference type="Proteomes" id="UP001324115">
    <property type="component" value="Unassembled WGS sequence"/>
</dbReference>
<keyword evidence="5" id="KW-0964">Secreted</keyword>
<feature type="signal peptide" evidence="8">
    <location>
        <begin position="1"/>
        <end position="22"/>
    </location>
</feature>
<dbReference type="Pfam" id="PF01095">
    <property type="entry name" value="Pectinesterase"/>
    <property type="match status" value="2"/>
</dbReference>
<feature type="domain" description="Pectinesterase catalytic" evidence="9">
    <location>
        <begin position="144"/>
        <end position="249"/>
    </location>
</feature>
<evidence type="ECO:0000256" key="7">
    <source>
        <dbReference type="ARBA" id="ARBA00023085"/>
    </source>
</evidence>
<evidence type="ECO:0000256" key="6">
    <source>
        <dbReference type="ARBA" id="ARBA00022801"/>
    </source>
</evidence>